<accession>A0A3S5BLD7</accession>
<dbReference type="EMBL" id="CAAALY010098309">
    <property type="protein sequence ID" value="VEL28862.1"/>
    <property type="molecule type" value="Genomic_DNA"/>
</dbReference>
<name>A0A3S5BLD7_9PLAT</name>
<sequence>MDYAEACREIDMEQLASAVDTLTTSSLGKLEEALYDRNTGRCEQMCAVYWKFEEHIMQKLRDVSSNINGFIWSSACH</sequence>
<organism evidence="1 2">
    <name type="scientific">Protopolystoma xenopodis</name>
    <dbReference type="NCBI Taxonomy" id="117903"/>
    <lineage>
        <taxon>Eukaryota</taxon>
        <taxon>Metazoa</taxon>
        <taxon>Spiralia</taxon>
        <taxon>Lophotrochozoa</taxon>
        <taxon>Platyhelminthes</taxon>
        <taxon>Monogenea</taxon>
        <taxon>Polyopisthocotylea</taxon>
        <taxon>Polystomatidea</taxon>
        <taxon>Polystomatidae</taxon>
        <taxon>Protopolystoma</taxon>
    </lineage>
</organism>
<evidence type="ECO:0000313" key="2">
    <source>
        <dbReference type="Proteomes" id="UP000784294"/>
    </source>
</evidence>
<dbReference type="OrthoDB" id="6271995at2759"/>
<comment type="caution">
    <text evidence="1">The sequence shown here is derived from an EMBL/GenBank/DDBJ whole genome shotgun (WGS) entry which is preliminary data.</text>
</comment>
<protein>
    <submittedName>
        <fullName evidence="1">Uncharacterized protein</fullName>
    </submittedName>
</protein>
<dbReference type="Proteomes" id="UP000784294">
    <property type="component" value="Unassembled WGS sequence"/>
</dbReference>
<gene>
    <name evidence="1" type="ORF">PXEA_LOCUS22302</name>
</gene>
<keyword evidence="2" id="KW-1185">Reference proteome</keyword>
<evidence type="ECO:0000313" key="1">
    <source>
        <dbReference type="EMBL" id="VEL28862.1"/>
    </source>
</evidence>
<proteinExistence type="predicted"/>
<dbReference type="AlphaFoldDB" id="A0A3S5BLD7"/>
<reference evidence="1" key="1">
    <citation type="submission" date="2018-11" db="EMBL/GenBank/DDBJ databases">
        <authorList>
            <consortium name="Pathogen Informatics"/>
        </authorList>
    </citation>
    <scope>NUCLEOTIDE SEQUENCE</scope>
</reference>